<dbReference type="PANTHER" id="PTHR33386:SF30">
    <property type="match status" value="1"/>
</dbReference>
<evidence type="ECO:0000256" key="1">
    <source>
        <dbReference type="SAM" id="MobiDB-lite"/>
    </source>
</evidence>
<organism evidence="2 3">
    <name type="scientific">Anisodus acutangulus</name>
    <dbReference type="NCBI Taxonomy" id="402998"/>
    <lineage>
        <taxon>Eukaryota</taxon>
        <taxon>Viridiplantae</taxon>
        <taxon>Streptophyta</taxon>
        <taxon>Embryophyta</taxon>
        <taxon>Tracheophyta</taxon>
        <taxon>Spermatophyta</taxon>
        <taxon>Magnoliopsida</taxon>
        <taxon>eudicotyledons</taxon>
        <taxon>Gunneridae</taxon>
        <taxon>Pentapetalae</taxon>
        <taxon>asterids</taxon>
        <taxon>lamiids</taxon>
        <taxon>Solanales</taxon>
        <taxon>Solanaceae</taxon>
        <taxon>Solanoideae</taxon>
        <taxon>Hyoscyameae</taxon>
        <taxon>Anisodus</taxon>
    </lineage>
</organism>
<dbReference type="PANTHER" id="PTHR33386">
    <property type="entry name" value="OS02G0740600 PROTEIN"/>
    <property type="match status" value="1"/>
</dbReference>
<keyword evidence="3" id="KW-1185">Reference proteome</keyword>
<dbReference type="EMBL" id="JAJAGQ010000002">
    <property type="protein sequence ID" value="KAJ8569858.1"/>
    <property type="molecule type" value="Genomic_DNA"/>
</dbReference>
<feature type="compositionally biased region" description="Polar residues" evidence="1">
    <location>
        <begin position="38"/>
        <end position="47"/>
    </location>
</feature>
<reference evidence="3" key="1">
    <citation type="journal article" date="2023" name="Proc. Natl. Acad. Sci. U.S.A.">
        <title>Genomic and structural basis for evolution of tropane alkaloid biosynthesis.</title>
        <authorList>
            <person name="Wanga Y.-J."/>
            <person name="Taina T."/>
            <person name="Yua J.-Y."/>
            <person name="Lia J."/>
            <person name="Xua B."/>
            <person name="Chenc J."/>
            <person name="D'Auriad J.C."/>
            <person name="Huanga J.-P."/>
            <person name="Huanga S.-X."/>
        </authorList>
    </citation>
    <scope>NUCLEOTIDE SEQUENCE [LARGE SCALE GENOMIC DNA]</scope>
    <source>
        <strain evidence="3">cv. KIB-2019</strain>
    </source>
</reference>
<sequence length="96" mass="10562">MAGKNNYTVYNSNETSWADQWDPEPASYEYTSFDKKSTGNNNSSKISSKVGDTFGKTKTVASTGVKKVKSGASAGFQWIKDKCHKPNQEKLGQTSR</sequence>
<accession>A0A9Q1MZN9</accession>
<dbReference type="AlphaFoldDB" id="A0A9Q1MZN9"/>
<proteinExistence type="predicted"/>
<gene>
    <name evidence="2" type="ORF">K7X08_006435</name>
</gene>
<evidence type="ECO:0000313" key="3">
    <source>
        <dbReference type="Proteomes" id="UP001152561"/>
    </source>
</evidence>
<protein>
    <submittedName>
        <fullName evidence="2">Uncharacterized protein</fullName>
    </submittedName>
</protein>
<evidence type="ECO:0000313" key="2">
    <source>
        <dbReference type="EMBL" id="KAJ8569858.1"/>
    </source>
</evidence>
<comment type="caution">
    <text evidence="2">The sequence shown here is derived from an EMBL/GenBank/DDBJ whole genome shotgun (WGS) entry which is preliminary data.</text>
</comment>
<dbReference type="OrthoDB" id="1905524at2759"/>
<name>A0A9Q1MZN9_9SOLA</name>
<dbReference type="Proteomes" id="UP001152561">
    <property type="component" value="Unassembled WGS sequence"/>
</dbReference>
<feature type="region of interest" description="Disordered" evidence="1">
    <location>
        <begin position="28"/>
        <end position="53"/>
    </location>
</feature>